<keyword evidence="3" id="KW-1185">Reference proteome</keyword>
<name>A0A183DKR0_9BILA</name>
<gene>
    <name evidence="2" type="ORF">GPUH_LOCUS9300</name>
</gene>
<reference evidence="2 3" key="2">
    <citation type="submission" date="2018-11" db="EMBL/GenBank/DDBJ databases">
        <authorList>
            <consortium name="Pathogen Informatics"/>
        </authorList>
    </citation>
    <scope>NUCLEOTIDE SEQUENCE [LARGE SCALE GENOMIC DNA]</scope>
</reference>
<evidence type="ECO:0000256" key="1">
    <source>
        <dbReference type="SAM" id="Phobius"/>
    </source>
</evidence>
<sequence>MILDRYFGFIEMRKLKRRINQIEMEYTLTAILFVGPIVTVPVPVTSEFYWNAFLRIGTTEFTPRCFAAYILCKSMSILAR</sequence>
<organism evidence="4">
    <name type="scientific">Gongylonema pulchrum</name>
    <dbReference type="NCBI Taxonomy" id="637853"/>
    <lineage>
        <taxon>Eukaryota</taxon>
        <taxon>Metazoa</taxon>
        <taxon>Ecdysozoa</taxon>
        <taxon>Nematoda</taxon>
        <taxon>Chromadorea</taxon>
        <taxon>Rhabditida</taxon>
        <taxon>Spirurina</taxon>
        <taxon>Spiruromorpha</taxon>
        <taxon>Spiruroidea</taxon>
        <taxon>Gongylonematidae</taxon>
        <taxon>Gongylonema</taxon>
    </lineage>
</organism>
<dbReference type="EMBL" id="UYRT01029843">
    <property type="protein sequence ID" value="VDK70556.1"/>
    <property type="molecule type" value="Genomic_DNA"/>
</dbReference>
<feature type="transmembrane region" description="Helical" evidence="1">
    <location>
        <begin position="26"/>
        <end position="44"/>
    </location>
</feature>
<keyword evidence="1" id="KW-1133">Transmembrane helix</keyword>
<keyword evidence="1" id="KW-0812">Transmembrane</keyword>
<dbReference type="AlphaFoldDB" id="A0A183DKR0"/>
<accession>A0A183DKR0</accession>
<evidence type="ECO:0000313" key="3">
    <source>
        <dbReference type="Proteomes" id="UP000271098"/>
    </source>
</evidence>
<reference evidence="4" key="1">
    <citation type="submission" date="2016-06" db="UniProtKB">
        <authorList>
            <consortium name="WormBaseParasite"/>
        </authorList>
    </citation>
    <scope>IDENTIFICATION</scope>
</reference>
<evidence type="ECO:0000313" key="2">
    <source>
        <dbReference type="EMBL" id="VDK70556.1"/>
    </source>
</evidence>
<proteinExistence type="predicted"/>
<keyword evidence="1" id="KW-0472">Membrane</keyword>
<dbReference type="WBParaSite" id="GPUH_0000931201-mRNA-1">
    <property type="protein sequence ID" value="GPUH_0000931201-mRNA-1"/>
    <property type="gene ID" value="GPUH_0000931201"/>
</dbReference>
<dbReference type="Proteomes" id="UP000271098">
    <property type="component" value="Unassembled WGS sequence"/>
</dbReference>
<protein>
    <submittedName>
        <fullName evidence="2 4">Uncharacterized protein</fullName>
    </submittedName>
</protein>
<evidence type="ECO:0000313" key="4">
    <source>
        <dbReference type="WBParaSite" id="GPUH_0000931201-mRNA-1"/>
    </source>
</evidence>